<sequence>MLVRIRSYSRSYSRKIPAATDEGIRRLAHLCAKLDDESMIGGFRPPGPPLPPDIIKLTRAEARAELRAAGQAADAVGGMDAMHDLGRKIQRYYRWTANCLNLQWDRIGDWMH</sequence>
<accession>A0A418WCF2</accession>
<keyword evidence="2" id="KW-1185">Reference proteome</keyword>
<protein>
    <submittedName>
        <fullName evidence="1">Uncharacterized protein</fullName>
    </submittedName>
</protein>
<evidence type="ECO:0000313" key="1">
    <source>
        <dbReference type="EMBL" id="RJF87713.1"/>
    </source>
</evidence>
<dbReference type="EMBL" id="QYUK01000011">
    <property type="protein sequence ID" value="RJF87713.1"/>
    <property type="molecule type" value="Genomic_DNA"/>
</dbReference>
<reference evidence="1 2" key="1">
    <citation type="submission" date="2018-09" db="EMBL/GenBank/DDBJ databases">
        <authorList>
            <person name="Zhu H."/>
        </authorList>
    </citation>
    <scope>NUCLEOTIDE SEQUENCE [LARGE SCALE GENOMIC DNA]</scope>
    <source>
        <strain evidence="1 2">K1W22B-8</strain>
    </source>
</reference>
<proteinExistence type="predicted"/>
<dbReference type="AlphaFoldDB" id="A0A418WCF2"/>
<organism evidence="1 2">
    <name type="scientific">Oleomonas cavernae</name>
    <dbReference type="NCBI Taxonomy" id="2320859"/>
    <lineage>
        <taxon>Bacteria</taxon>
        <taxon>Pseudomonadati</taxon>
        <taxon>Pseudomonadota</taxon>
        <taxon>Alphaproteobacteria</taxon>
        <taxon>Acetobacterales</taxon>
        <taxon>Acetobacteraceae</taxon>
        <taxon>Oleomonas</taxon>
    </lineage>
</organism>
<name>A0A418WCF2_9PROT</name>
<comment type="caution">
    <text evidence="1">The sequence shown here is derived from an EMBL/GenBank/DDBJ whole genome shotgun (WGS) entry which is preliminary data.</text>
</comment>
<evidence type="ECO:0000313" key="2">
    <source>
        <dbReference type="Proteomes" id="UP000284605"/>
    </source>
</evidence>
<dbReference type="Proteomes" id="UP000284605">
    <property type="component" value="Unassembled WGS sequence"/>
</dbReference>
<gene>
    <name evidence="1" type="ORF">D3874_12340</name>
</gene>